<gene>
    <name evidence="2" type="ORF">ES319_D10G165100v1</name>
</gene>
<sequence>MLMNLQSREYKYNRQAFNQKARSMTEKYTKAGAGESSCSYQCTETKVDSMMCAEESRQYGISGVLSYGLLNTIYYLITFLLV</sequence>
<reference evidence="3" key="2">
    <citation type="journal article" date="2020" name="Nat. Genet.">
        <title>Genomic diversifications of five Gossypium allopolyploid species and their impact on cotton improvement.</title>
        <authorList>
            <person name="Chen Z.J."/>
            <person name="Sreedasyam A."/>
            <person name="Ando A."/>
            <person name="Song Q."/>
            <person name="De Santiago L.M."/>
            <person name="Hulse-Kemp A.M."/>
            <person name="Ding M."/>
            <person name="Ye W."/>
            <person name="Kirkbride R.C."/>
            <person name="Jenkins J."/>
            <person name="Plott C."/>
            <person name="Lovell J."/>
            <person name="Lin Y.M."/>
            <person name="Vaughn R."/>
            <person name="Liu B."/>
            <person name="Simpson S."/>
            <person name="Scheffler B.E."/>
            <person name="Wen L."/>
            <person name="Saski C.A."/>
            <person name="Grover C.E."/>
            <person name="Hu G."/>
            <person name="Conover J.L."/>
            <person name="Carlson J.W."/>
            <person name="Shu S."/>
            <person name="Boston L.B."/>
            <person name="Williams M."/>
            <person name="Peterson D.G."/>
            <person name="McGee K."/>
            <person name="Jones D.C."/>
            <person name="Wendel J.F."/>
            <person name="Stelly D.M."/>
            <person name="Grimwood J."/>
            <person name="Schmutz J."/>
        </authorList>
    </citation>
    <scope>NUCLEOTIDE SEQUENCE [LARGE SCALE GENOMIC DNA]</scope>
    <source>
        <strain evidence="3">cv. 3-79</strain>
    </source>
</reference>
<dbReference type="PANTHER" id="PTHR34370:SF2">
    <property type="entry name" value="GAG-POL POLYPROTEIN_RETROTRANSPOSON"/>
    <property type="match status" value="1"/>
</dbReference>
<keyword evidence="3" id="KW-1185">Reference proteome</keyword>
<keyword evidence="1" id="KW-1133">Transmembrane helix</keyword>
<name>A0A5J5PST4_GOSBA</name>
<evidence type="ECO:0000313" key="2">
    <source>
        <dbReference type="EMBL" id="KAB2009414.1"/>
    </source>
</evidence>
<proteinExistence type="predicted"/>
<keyword evidence="1" id="KW-0472">Membrane</keyword>
<evidence type="ECO:0000313" key="3">
    <source>
        <dbReference type="Proteomes" id="UP000327439"/>
    </source>
</evidence>
<organism evidence="2">
    <name type="scientific">Gossypium barbadense</name>
    <name type="common">Sea Island cotton</name>
    <name type="synonym">Hibiscus barbadensis</name>
    <dbReference type="NCBI Taxonomy" id="3634"/>
    <lineage>
        <taxon>Eukaryota</taxon>
        <taxon>Viridiplantae</taxon>
        <taxon>Streptophyta</taxon>
        <taxon>Embryophyta</taxon>
        <taxon>Tracheophyta</taxon>
        <taxon>Spermatophyta</taxon>
        <taxon>Magnoliopsida</taxon>
        <taxon>eudicotyledons</taxon>
        <taxon>Gunneridae</taxon>
        <taxon>Pentapetalae</taxon>
        <taxon>rosids</taxon>
        <taxon>malvids</taxon>
        <taxon>Malvales</taxon>
        <taxon>Malvaceae</taxon>
        <taxon>Malvoideae</taxon>
        <taxon>Gossypium</taxon>
    </lineage>
</organism>
<feature type="transmembrane region" description="Helical" evidence="1">
    <location>
        <begin position="59"/>
        <end position="81"/>
    </location>
</feature>
<dbReference type="EMBL" id="CM018224">
    <property type="protein sequence ID" value="KAB2009413.1"/>
    <property type="molecule type" value="Genomic_DNA"/>
</dbReference>
<keyword evidence="1" id="KW-0812">Transmembrane</keyword>
<dbReference type="PANTHER" id="PTHR34370">
    <property type="entry name" value="OS04G0600100 PROTEIN"/>
    <property type="match status" value="1"/>
</dbReference>
<accession>A0A5J5PST4</accession>
<dbReference type="Proteomes" id="UP000327439">
    <property type="component" value="Chromosome D10"/>
</dbReference>
<dbReference type="EMBL" id="CM018224">
    <property type="protein sequence ID" value="KAB2009414.1"/>
    <property type="molecule type" value="Genomic_DNA"/>
</dbReference>
<reference evidence="2" key="1">
    <citation type="submission" date="2019-06" db="EMBL/GenBank/DDBJ databases">
        <title>WGS assembly of Gossypium barbadense.</title>
        <authorList>
            <person name="Chen Z.J."/>
            <person name="Sreedasyam A."/>
            <person name="Ando A."/>
            <person name="Song Q."/>
            <person name="De L."/>
            <person name="Hulse-Kemp A."/>
            <person name="Ding M."/>
            <person name="Ye W."/>
            <person name="Kirkbride R."/>
            <person name="Jenkins J."/>
            <person name="Plott C."/>
            <person name="Lovell J."/>
            <person name="Lin Y.-M."/>
            <person name="Vaughn R."/>
            <person name="Liu B."/>
            <person name="Li W."/>
            <person name="Simpson S."/>
            <person name="Scheffler B."/>
            <person name="Saski C."/>
            <person name="Grover C."/>
            <person name="Hu G."/>
            <person name="Conover J."/>
            <person name="Carlson J."/>
            <person name="Shu S."/>
            <person name="Boston L."/>
            <person name="Williams M."/>
            <person name="Peterson D."/>
            <person name="Mcgee K."/>
            <person name="Jones D."/>
            <person name="Wendel J."/>
            <person name="Stelly D."/>
            <person name="Grimwood J."/>
            <person name="Schmutz J."/>
        </authorList>
    </citation>
    <scope>NUCLEOTIDE SEQUENCE [LARGE SCALE GENOMIC DNA]</scope>
    <source>
        <strain evidence="2">1400233.01</strain>
    </source>
</reference>
<dbReference type="AlphaFoldDB" id="A0A5J5PST4"/>
<evidence type="ECO:0000256" key="1">
    <source>
        <dbReference type="SAM" id="Phobius"/>
    </source>
</evidence>
<protein>
    <submittedName>
        <fullName evidence="2">Uncharacterized protein</fullName>
    </submittedName>
</protein>